<evidence type="ECO:0000313" key="3">
    <source>
        <dbReference type="Proteomes" id="UP000019483"/>
    </source>
</evidence>
<keyword evidence="1" id="KW-0175">Coiled coil</keyword>
<comment type="caution">
    <text evidence="2">The sequence shown here is derived from an EMBL/GenBank/DDBJ whole genome shotgun (WGS) entry which is preliminary data.</text>
</comment>
<gene>
    <name evidence="2" type="ORF">MettiDRAFT_0750</name>
</gene>
<dbReference type="OrthoDB" id="124866at2157"/>
<name>W9DQ16_METTI</name>
<dbReference type="AlphaFoldDB" id="W9DQ16"/>
<protein>
    <submittedName>
        <fullName evidence="2">Uncharacterized protein</fullName>
    </submittedName>
</protein>
<dbReference type="Proteomes" id="UP000019483">
    <property type="component" value="Unassembled WGS sequence"/>
</dbReference>
<proteinExistence type="predicted"/>
<evidence type="ECO:0000256" key="1">
    <source>
        <dbReference type="SAM" id="Coils"/>
    </source>
</evidence>
<accession>W9DQ16</accession>
<dbReference type="EMBL" id="AZAJ01000001">
    <property type="protein sequence ID" value="ETA67330.1"/>
    <property type="molecule type" value="Genomic_DNA"/>
</dbReference>
<reference evidence="2 3" key="1">
    <citation type="submission" date="2013-08" db="EMBL/GenBank/DDBJ databases">
        <authorList>
            <consortium name="DOE Joint Genome Institute"/>
            <person name="Eisen J."/>
            <person name="Huntemann M."/>
            <person name="Han J."/>
            <person name="Chen A."/>
            <person name="Kyrpides N."/>
            <person name="Mavromatis K."/>
            <person name="Markowitz V."/>
            <person name="Palaniappan K."/>
            <person name="Ivanova N."/>
            <person name="Schaumberg A."/>
            <person name="Pati A."/>
            <person name="Liolios K."/>
            <person name="Nordberg H.P."/>
            <person name="Cantor M.N."/>
            <person name="Hua S.X."/>
            <person name="Woyke T."/>
        </authorList>
    </citation>
    <scope>NUCLEOTIDE SEQUENCE [LARGE SCALE GENOMIC DNA]</scope>
    <source>
        <strain evidence="2 3">DSM 2278</strain>
    </source>
</reference>
<feature type="coiled-coil region" evidence="1">
    <location>
        <begin position="4"/>
        <end position="41"/>
    </location>
</feature>
<keyword evidence="3" id="KW-1185">Reference proteome</keyword>
<sequence length="108" mass="13025">MSPLDAVRLTISQREQELSELRSKLAELEVLEQQKKASRKEEKTDRLDEYLQDFRKQRFRQHVDSAVKMLRNGSQPNWKNMAPLYQFSNVNDFKKWYFETMREEGIVI</sequence>
<dbReference type="STRING" id="1090322.MettiDRAFT_0750"/>
<dbReference type="RefSeq" id="WP_023844466.1">
    <property type="nucleotide sequence ID" value="NZ_AZAJ01000001.1"/>
</dbReference>
<evidence type="ECO:0000313" key="2">
    <source>
        <dbReference type="EMBL" id="ETA67330.1"/>
    </source>
</evidence>
<organism evidence="2 3">
    <name type="scientific">Methanolobus tindarius DSM 2278</name>
    <dbReference type="NCBI Taxonomy" id="1090322"/>
    <lineage>
        <taxon>Archaea</taxon>
        <taxon>Methanobacteriati</taxon>
        <taxon>Methanobacteriota</taxon>
        <taxon>Stenosarchaea group</taxon>
        <taxon>Methanomicrobia</taxon>
        <taxon>Methanosarcinales</taxon>
        <taxon>Methanosarcinaceae</taxon>
        <taxon>Methanolobus</taxon>
    </lineage>
</organism>